<comment type="similarity">
    <text evidence="1 6">Belongs to the methyltransferase superfamily. PrmA family.</text>
</comment>
<dbReference type="GO" id="GO:0005840">
    <property type="term" value="C:ribosome"/>
    <property type="evidence" value="ECO:0007669"/>
    <property type="project" value="UniProtKB-KW"/>
</dbReference>
<evidence type="ECO:0000256" key="2">
    <source>
        <dbReference type="ARBA" id="ARBA00022490"/>
    </source>
</evidence>
<name>A0A1M6GHF5_9BACT</name>
<evidence type="ECO:0000256" key="6">
    <source>
        <dbReference type="HAMAP-Rule" id="MF_00735"/>
    </source>
</evidence>
<gene>
    <name evidence="6" type="primary">prmA</name>
    <name evidence="7" type="ORF">SAMN02745216_01013</name>
</gene>
<dbReference type="HAMAP" id="MF_00735">
    <property type="entry name" value="Methyltr_PrmA"/>
    <property type="match status" value="1"/>
</dbReference>
<comment type="subcellular location">
    <subcellularLocation>
        <location evidence="6">Cytoplasm</location>
    </subcellularLocation>
</comment>
<dbReference type="GO" id="GO:0016279">
    <property type="term" value="F:protein-lysine N-methyltransferase activity"/>
    <property type="evidence" value="ECO:0007669"/>
    <property type="project" value="RHEA"/>
</dbReference>
<reference evidence="8" key="1">
    <citation type="submission" date="2016-11" db="EMBL/GenBank/DDBJ databases">
        <authorList>
            <person name="Varghese N."/>
            <person name="Submissions S."/>
        </authorList>
    </citation>
    <scope>NUCLEOTIDE SEQUENCE [LARGE SCALE GENOMIC DNA]</scope>
    <source>
        <strain evidence="8">DSM 16219</strain>
    </source>
</reference>
<evidence type="ECO:0000256" key="3">
    <source>
        <dbReference type="ARBA" id="ARBA00022603"/>
    </source>
</evidence>
<dbReference type="AlphaFoldDB" id="A0A1M6GHF5"/>
<evidence type="ECO:0000313" key="7">
    <source>
        <dbReference type="EMBL" id="SHJ09376.1"/>
    </source>
</evidence>
<accession>A0A1M6GHF5</accession>
<dbReference type="PANTHER" id="PTHR43648">
    <property type="entry name" value="ELECTRON TRANSFER FLAVOPROTEIN BETA SUBUNIT LYSINE METHYLTRANSFERASE"/>
    <property type="match status" value="1"/>
</dbReference>
<evidence type="ECO:0000256" key="1">
    <source>
        <dbReference type="ARBA" id="ARBA00009741"/>
    </source>
</evidence>
<dbReference type="PANTHER" id="PTHR43648:SF1">
    <property type="entry name" value="ELECTRON TRANSFER FLAVOPROTEIN BETA SUBUNIT LYSINE METHYLTRANSFERASE"/>
    <property type="match status" value="1"/>
</dbReference>
<evidence type="ECO:0000313" key="8">
    <source>
        <dbReference type="Proteomes" id="UP000183994"/>
    </source>
</evidence>
<keyword evidence="2 6" id="KW-0963">Cytoplasm</keyword>
<dbReference type="RefSeq" id="WP_073473616.1">
    <property type="nucleotide sequence ID" value="NZ_FQZU01000004.1"/>
</dbReference>
<keyword evidence="8" id="KW-1185">Reference proteome</keyword>
<keyword evidence="7" id="KW-0689">Ribosomal protein</keyword>
<dbReference type="EMBL" id="FQZU01000004">
    <property type="protein sequence ID" value="SHJ09376.1"/>
    <property type="molecule type" value="Genomic_DNA"/>
</dbReference>
<dbReference type="Proteomes" id="UP000183994">
    <property type="component" value="Unassembled WGS sequence"/>
</dbReference>
<sequence length="310" mass="33610">MQWMEIKIVFEAAEPELAQEMVSYLVMEHGAEGLEMTTPGETGMVQDGSGSSIPDSKEHSVTAFLPLDDLFEGRKADLTGALEDLKGSVLTDFSVSFSEQDDQPWETAWKAHFHPIEIGKSLVIKPSWEDYENPEKRMLIELDPGMAFGTGTHPTTAVCLEMIETECLKKAPERFLDVGTGSGILMIGAYKLGARKVYGCDNDMDALEAAAKNLTCNRVPDSDFGLWLGDLLAGIVEGAFDMVAANITAEANVMLIPGLPQIMAPGSIFIASGIMAEKKDLVLEALDACRFSVERVQETGGWVGIAARMP</sequence>
<dbReference type="NCBIfam" id="TIGR00406">
    <property type="entry name" value="prmA"/>
    <property type="match status" value="1"/>
</dbReference>
<protein>
    <recommendedName>
        <fullName evidence="6">Ribosomal protein L11 methyltransferase</fullName>
        <shortName evidence="6">L11 Mtase</shortName>
        <ecNumber evidence="6">2.1.1.-</ecNumber>
    </recommendedName>
</protein>
<dbReference type="Gene3D" id="3.40.50.150">
    <property type="entry name" value="Vaccinia Virus protein VP39"/>
    <property type="match status" value="1"/>
</dbReference>
<feature type="binding site" evidence="6">
    <location>
        <position position="179"/>
    </location>
    <ligand>
        <name>S-adenosyl-L-methionine</name>
        <dbReference type="ChEBI" id="CHEBI:59789"/>
    </ligand>
</feature>
<feature type="binding site" evidence="6">
    <location>
        <position position="201"/>
    </location>
    <ligand>
        <name>S-adenosyl-L-methionine</name>
        <dbReference type="ChEBI" id="CHEBI:59789"/>
    </ligand>
</feature>
<dbReference type="InterPro" id="IPR004498">
    <property type="entry name" value="Ribosomal_PrmA_MeTrfase"/>
</dbReference>
<dbReference type="EC" id="2.1.1.-" evidence="6"/>
<dbReference type="PIRSF" id="PIRSF000401">
    <property type="entry name" value="RPL11_MTase"/>
    <property type="match status" value="1"/>
</dbReference>
<dbReference type="SUPFAM" id="SSF53335">
    <property type="entry name" value="S-adenosyl-L-methionine-dependent methyltransferases"/>
    <property type="match status" value="1"/>
</dbReference>
<dbReference type="Pfam" id="PF06325">
    <property type="entry name" value="PrmA"/>
    <property type="match status" value="1"/>
</dbReference>
<keyword evidence="3 6" id="KW-0489">Methyltransferase</keyword>
<keyword evidence="5 6" id="KW-0949">S-adenosyl-L-methionine</keyword>
<organism evidence="7 8">
    <name type="scientific">Desulfatibacillum alkenivorans DSM 16219</name>
    <dbReference type="NCBI Taxonomy" id="1121393"/>
    <lineage>
        <taxon>Bacteria</taxon>
        <taxon>Pseudomonadati</taxon>
        <taxon>Thermodesulfobacteriota</taxon>
        <taxon>Desulfobacteria</taxon>
        <taxon>Desulfobacterales</taxon>
        <taxon>Desulfatibacillaceae</taxon>
        <taxon>Desulfatibacillum</taxon>
    </lineage>
</organism>
<feature type="binding site" evidence="6">
    <location>
        <position position="246"/>
    </location>
    <ligand>
        <name>S-adenosyl-L-methionine</name>
        <dbReference type="ChEBI" id="CHEBI:59789"/>
    </ligand>
</feature>
<dbReference type="STRING" id="1121393.SAMN02745216_01013"/>
<dbReference type="OrthoDB" id="9785995at2"/>
<comment type="catalytic activity">
    <reaction evidence="6">
        <text>L-lysyl-[protein] + 3 S-adenosyl-L-methionine = N(6),N(6),N(6)-trimethyl-L-lysyl-[protein] + 3 S-adenosyl-L-homocysteine + 3 H(+)</text>
        <dbReference type="Rhea" id="RHEA:54192"/>
        <dbReference type="Rhea" id="RHEA-COMP:9752"/>
        <dbReference type="Rhea" id="RHEA-COMP:13826"/>
        <dbReference type="ChEBI" id="CHEBI:15378"/>
        <dbReference type="ChEBI" id="CHEBI:29969"/>
        <dbReference type="ChEBI" id="CHEBI:57856"/>
        <dbReference type="ChEBI" id="CHEBI:59789"/>
        <dbReference type="ChEBI" id="CHEBI:61961"/>
    </reaction>
</comment>
<evidence type="ECO:0000256" key="5">
    <source>
        <dbReference type="ARBA" id="ARBA00022691"/>
    </source>
</evidence>
<dbReference type="CDD" id="cd02440">
    <property type="entry name" value="AdoMet_MTases"/>
    <property type="match status" value="1"/>
</dbReference>
<comment type="function">
    <text evidence="6">Methylates ribosomal protein L11.</text>
</comment>
<dbReference type="InterPro" id="IPR050078">
    <property type="entry name" value="Ribosomal_L11_MeTrfase_PrmA"/>
</dbReference>
<keyword evidence="7" id="KW-0687">Ribonucleoprotein</keyword>
<feature type="binding site" evidence="6">
    <location>
        <position position="156"/>
    </location>
    <ligand>
        <name>S-adenosyl-L-methionine</name>
        <dbReference type="ChEBI" id="CHEBI:59789"/>
    </ligand>
</feature>
<dbReference type="GO" id="GO:0005737">
    <property type="term" value="C:cytoplasm"/>
    <property type="evidence" value="ECO:0007669"/>
    <property type="project" value="UniProtKB-SubCell"/>
</dbReference>
<keyword evidence="4 6" id="KW-0808">Transferase</keyword>
<evidence type="ECO:0000256" key="4">
    <source>
        <dbReference type="ARBA" id="ARBA00022679"/>
    </source>
</evidence>
<dbReference type="GO" id="GO:0032259">
    <property type="term" value="P:methylation"/>
    <property type="evidence" value="ECO:0007669"/>
    <property type="project" value="UniProtKB-KW"/>
</dbReference>
<proteinExistence type="inferred from homology"/>
<dbReference type="InterPro" id="IPR029063">
    <property type="entry name" value="SAM-dependent_MTases_sf"/>
</dbReference>